<evidence type="ECO:0008006" key="6">
    <source>
        <dbReference type="Google" id="ProtNLM"/>
    </source>
</evidence>
<keyword evidence="5" id="KW-1185">Reference proteome</keyword>
<feature type="region of interest" description="Disordered" evidence="1">
    <location>
        <begin position="236"/>
        <end position="309"/>
    </location>
</feature>
<dbReference type="InterPro" id="IPR009282">
    <property type="entry name" value="DUF937"/>
</dbReference>
<evidence type="ECO:0000313" key="3">
    <source>
        <dbReference type="EMBL" id="GLS64198.1"/>
    </source>
</evidence>
<feature type="compositionally biased region" description="Pro residues" evidence="1">
    <location>
        <begin position="169"/>
        <end position="182"/>
    </location>
</feature>
<dbReference type="EMBL" id="BJZU01000020">
    <property type="protein sequence ID" value="GEP03296.1"/>
    <property type="molecule type" value="Genomic_DNA"/>
</dbReference>
<dbReference type="AlphaFoldDB" id="A0A512J009"/>
<evidence type="ECO:0000313" key="5">
    <source>
        <dbReference type="Proteomes" id="UP001156856"/>
    </source>
</evidence>
<gene>
    <name evidence="3" type="ORF">GCM10007888_25790</name>
    <name evidence="2" type="ORF">MOX02_13340</name>
</gene>
<organism evidence="2 4">
    <name type="scientific">Methylobacterium oxalidis</name>
    <dbReference type="NCBI Taxonomy" id="944322"/>
    <lineage>
        <taxon>Bacteria</taxon>
        <taxon>Pseudomonadati</taxon>
        <taxon>Pseudomonadota</taxon>
        <taxon>Alphaproteobacteria</taxon>
        <taxon>Hyphomicrobiales</taxon>
        <taxon>Methylobacteriaceae</taxon>
        <taxon>Methylobacterium</taxon>
    </lineage>
</organism>
<dbReference type="Pfam" id="PF06078">
    <property type="entry name" value="DUF937"/>
    <property type="match status" value="1"/>
</dbReference>
<feature type="region of interest" description="Disordered" evidence="1">
    <location>
        <begin position="162"/>
        <end position="202"/>
    </location>
</feature>
<sequence>MFNPIDMLQGQSAGMQGLAQQFGLTTDQTRRAMEALLPAFTIGLQRSAATDPVGFGQLFGLPAAAAKPPAAQAPELMLGQLFGSPLLAQAVIQQASAASGVGSQVVRQMLPLMAGMVVASIVHMMLNQGTQPQQPPPSAEPANPYLAVNTFWADMLKAFTSPQQAPAAPAAPPPPPSPPPVEAAPEPVKAPSKPPGKGGAEAQPMEMFNKMLQSGAEVQQQNVKAMQDIFDAFWADPKDKAGGKSTPAPEAPAAARAPVRTGLSKSPAPKPAPARSAAVKAAAKPAASEPAAPRSAPRAARRPGTPKPR</sequence>
<dbReference type="OrthoDB" id="5526542at2"/>
<evidence type="ECO:0000313" key="2">
    <source>
        <dbReference type="EMBL" id="GEP03296.1"/>
    </source>
</evidence>
<reference evidence="5" key="2">
    <citation type="journal article" date="2019" name="Int. J. Syst. Evol. Microbiol.">
        <title>The Global Catalogue of Microorganisms (GCM) 10K type strain sequencing project: providing services to taxonomists for standard genome sequencing and annotation.</title>
        <authorList>
            <consortium name="The Broad Institute Genomics Platform"/>
            <consortium name="The Broad Institute Genome Sequencing Center for Infectious Disease"/>
            <person name="Wu L."/>
            <person name="Ma J."/>
        </authorList>
    </citation>
    <scope>NUCLEOTIDE SEQUENCE [LARGE SCALE GENOMIC DNA]</scope>
    <source>
        <strain evidence="5">NBRC 107715</strain>
    </source>
</reference>
<proteinExistence type="predicted"/>
<feature type="compositionally biased region" description="Low complexity" evidence="1">
    <location>
        <begin position="273"/>
        <end position="298"/>
    </location>
</feature>
<reference evidence="2 4" key="3">
    <citation type="submission" date="2019-07" db="EMBL/GenBank/DDBJ databases">
        <title>Whole genome shotgun sequence of Methylobacterium oxalidis NBRC 107715.</title>
        <authorList>
            <person name="Hosoyama A."/>
            <person name="Uohara A."/>
            <person name="Ohji S."/>
            <person name="Ichikawa N."/>
        </authorList>
    </citation>
    <scope>NUCLEOTIDE SEQUENCE [LARGE SCALE GENOMIC DNA]</scope>
    <source>
        <strain evidence="2 4">NBRC 107715</strain>
    </source>
</reference>
<evidence type="ECO:0000256" key="1">
    <source>
        <dbReference type="SAM" id="MobiDB-lite"/>
    </source>
</evidence>
<comment type="caution">
    <text evidence="2">The sequence shown here is derived from an EMBL/GenBank/DDBJ whole genome shotgun (WGS) entry which is preliminary data.</text>
</comment>
<dbReference type="Proteomes" id="UP000321960">
    <property type="component" value="Unassembled WGS sequence"/>
</dbReference>
<dbReference type="EMBL" id="BSPK01000034">
    <property type="protein sequence ID" value="GLS64198.1"/>
    <property type="molecule type" value="Genomic_DNA"/>
</dbReference>
<dbReference type="RefSeq" id="WP_147025019.1">
    <property type="nucleotide sequence ID" value="NZ_BJZU01000020.1"/>
</dbReference>
<feature type="compositionally biased region" description="Low complexity" evidence="1">
    <location>
        <begin position="247"/>
        <end position="258"/>
    </location>
</feature>
<evidence type="ECO:0000313" key="4">
    <source>
        <dbReference type="Proteomes" id="UP000321960"/>
    </source>
</evidence>
<protein>
    <recommendedName>
        <fullName evidence="6">DUF937 domain-containing protein</fullName>
    </recommendedName>
</protein>
<reference evidence="3" key="4">
    <citation type="submission" date="2023-01" db="EMBL/GenBank/DDBJ databases">
        <title>Draft genome sequence of Methylobacterium oxalidis strain NBRC 107715.</title>
        <authorList>
            <person name="Sun Q."/>
            <person name="Mori K."/>
        </authorList>
    </citation>
    <scope>NUCLEOTIDE SEQUENCE</scope>
    <source>
        <strain evidence="3">NBRC 107715</strain>
    </source>
</reference>
<dbReference type="Proteomes" id="UP001156856">
    <property type="component" value="Unassembled WGS sequence"/>
</dbReference>
<reference evidence="3" key="1">
    <citation type="journal article" date="2014" name="Int. J. Syst. Evol. Microbiol.">
        <title>Complete genome of a new Firmicutes species belonging to the dominant human colonic microbiota ('Ruminococcus bicirculans') reveals two chromosomes and a selective capacity to utilize plant glucans.</title>
        <authorList>
            <consortium name="NISC Comparative Sequencing Program"/>
            <person name="Wegmann U."/>
            <person name="Louis P."/>
            <person name="Goesmann A."/>
            <person name="Henrissat B."/>
            <person name="Duncan S.H."/>
            <person name="Flint H.J."/>
        </authorList>
    </citation>
    <scope>NUCLEOTIDE SEQUENCE</scope>
    <source>
        <strain evidence="3">NBRC 107715</strain>
    </source>
</reference>
<name>A0A512J009_9HYPH</name>
<accession>A0A512J009</accession>